<dbReference type="AlphaFoldDB" id="A0A919G240"/>
<dbReference type="Pfam" id="PF19040">
    <property type="entry name" value="SGNH"/>
    <property type="match status" value="1"/>
</dbReference>
<keyword evidence="5" id="KW-0808">Transferase</keyword>
<feature type="domain" description="Acyltransferase 3" evidence="3">
    <location>
        <begin position="28"/>
        <end position="359"/>
    </location>
</feature>
<evidence type="ECO:0000256" key="2">
    <source>
        <dbReference type="SAM" id="Phobius"/>
    </source>
</evidence>
<keyword evidence="5" id="KW-0012">Acyltransferase</keyword>
<gene>
    <name evidence="5" type="ORF">GCM10017772_35230</name>
</gene>
<keyword evidence="2" id="KW-0472">Membrane</keyword>
<reference evidence="5" key="2">
    <citation type="submission" date="2020-09" db="EMBL/GenBank/DDBJ databases">
        <authorList>
            <person name="Sun Q."/>
            <person name="Zhou Y."/>
        </authorList>
    </citation>
    <scope>NUCLEOTIDE SEQUENCE</scope>
    <source>
        <strain evidence="5">CGMCC 4.7398</strain>
    </source>
</reference>
<name>A0A919G240_9MICO</name>
<dbReference type="RefSeq" id="WP_189670572.1">
    <property type="nucleotide sequence ID" value="NZ_BNAS01000005.1"/>
</dbReference>
<evidence type="ECO:0000259" key="3">
    <source>
        <dbReference type="Pfam" id="PF01757"/>
    </source>
</evidence>
<feature type="region of interest" description="Disordered" evidence="1">
    <location>
        <begin position="703"/>
        <end position="725"/>
    </location>
</feature>
<dbReference type="GO" id="GO:0009103">
    <property type="term" value="P:lipopolysaccharide biosynthetic process"/>
    <property type="evidence" value="ECO:0007669"/>
    <property type="project" value="TreeGrafter"/>
</dbReference>
<dbReference type="PANTHER" id="PTHR23028:SF53">
    <property type="entry name" value="ACYL_TRANSF_3 DOMAIN-CONTAINING PROTEIN"/>
    <property type="match status" value="1"/>
</dbReference>
<dbReference type="EMBL" id="BNAS01000005">
    <property type="protein sequence ID" value="GHH76476.1"/>
    <property type="molecule type" value="Genomic_DNA"/>
</dbReference>
<sequence>MPQALLPAHQSQDRRAMRGVRAAAFRPDIQGLRAVAVLAVVADHVIGRPPSGFVGVDVFFVVSGYLITGLLLREYERTGTVSFTGFYVRRIKRIVPVAVTVLFVTVCASYVLIQGRIRDVVVDAAAAGVFLSNWQFARIGTDYFQLDKPPSPLQHYWSLAVEEQFYMVWPWLLLGLLLLGVRFLRWRREHVRLVAGVAVGLITVVSFAWALQETSAVAKVAYFSTFSRAWELGLGGLVAVMAPRLRFVSRPVRAVLAWSGLGGIVAAVLLVPEGAGFPAPWALLPVAATALVIAAGEGGPIAVPVLTNRVSVYVGEISYSLYLWHWPVAVLLVSLLPRGSALYMAVALGGTVALSAASYRWLEQPTRRAGWFRWARRADGVRIRPSGLALGWYRPVGLAVAVVLVAVVADAGARAVQPAEHEVAPVVSVGRTAAEPGDCFGAAALDPAHECAGVNAGSAVTPLPRAALPDTGEAFACFMAASEALRTCDLGSEAPDAYRVALVGDSHAAQLVPALEPHLERLNWRVTTFVGWGCRWFLPGPEVRNCRDALPAIQDRVTSGEFDLILTTSRRGTTTVAADHAEVMREAVAEGIGVVVVADNPEANRDAVECVGRVWFDVADGCGTRQANAFDTPDPVAEAGRSVDGVGLVDLTRYYCVDGYCPSVVGNVVVYRDAGGHVTATWARTLGPYLLAAVQRALTPGSEEVPAALPEPGTATSALPAPLMR</sequence>
<dbReference type="GO" id="GO:0016747">
    <property type="term" value="F:acyltransferase activity, transferring groups other than amino-acyl groups"/>
    <property type="evidence" value="ECO:0007669"/>
    <property type="project" value="InterPro"/>
</dbReference>
<dbReference type="InterPro" id="IPR043968">
    <property type="entry name" value="SGNH"/>
</dbReference>
<feature type="transmembrane region" description="Helical" evidence="2">
    <location>
        <begin position="283"/>
        <end position="307"/>
    </location>
</feature>
<accession>A0A919G240</accession>
<feature type="transmembrane region" description="Helical" evidence="2">
    <location>
        <begin position="319"/>
        <end position="336"/>
    </location>
</feature>
<proteinExistence type="predicted"/>
<dbReference type="GO" id="GO:0016020">
    <property type="term" value="C:membrane"/>
    <property type="evidence" value="ECO:0007669"/>
    <property type="project" value="TreeGrafter"/>
</dbReference>
<evidence type="ECO:0000256" key="1">
    <source>
        <dbReference type="SAM" id="MobiDB-lite"/>
    </source>
</evidence>
<feature type="transmembrane region" description="Helical" evidence="2">
    <location>
        <begin position="383"/>
        <end position="409"/>
    </location>
</feature>
<evidence type="ECO:0000259" key="4">
    <source>
        <dbReference type="Pfam" id="PF19040"/>
    </source>
</evidence>
<feature type="transmembrane region" description="Helical" evidence="2">
    <location>
        <begin position="191"/>
        <end position="210"/>
    </location>
</feature>
<evidence type="ECO:0000313" key="5">
    <source>
        <dbReference type="EMBL" id="GHH76476.1"/>
    </source>
</evidence>
<dbReference type="Pfam" id="PF01757">
    <property type="entry name" value="Acyl_transf_3"/>
    <property type="match status" value="1"/>
</dbReference>
<feature type="transmembrane region" description="Helical" evidence="2">
    <location>
        <begin position="53"/>
        <end position="72"/>
    </location>
</feature>
<feature type="transmembrane region" description="Helical" evidence="2">
    <location>
        <begin position="342"/>
        <end position="362"/>
    </location>
</feature>
<feature type="transmembrane region" description="Helical" evidence="2">
    <location>
        <begin position="166"/>
        <end position="184"/>
    </location>
</feature>
<feature type="transmembrane region" description="Helical" evidence="2">
    <location>
        <begin position="254"/>
        <end position="271"/>
    </location>
</feature>
<dbReference type="InterPro" id="IPR050879">
    <property type="entry name" value="Acyltransferase_3"/>
</dbReference>
<keyword evidence="2" id="KW-0812">Transmembrane</keyword>
<feature type="domain" description="SGNH" evidence="4">
    <location>
        <begin position="484"/>
        <end position="690"/>
    </location>
</feature>
<keyword evidence="6" id="KW-1185">Reference proteome</keyword>
<evidence type="ECO:0000313" key="6">
    <source>
        <dbReference type="Proteomes" id="UP000627369"/>
    </source>
</evidence>
<dbReference type="InterPro" id="IPR002656">
    <property type="entry name" value="Acyl_transf_3_dom"/>
</dbReference>
<organism evidence="5 6">
    <name type="scientific">Promicromonospora soli</name>
    <dbReference type="NCBI Taxonomy" id="2035533"/>
    <lineage>
        <taxon>Bacteria</taxon>
        <taxon>Bacillati</taxon>
        <taxon>Actinomycetota</taxon>
        <taxon>Actinomycetes</taxon>
        <taxon>Micrococcales</taxon>
        <taxon>Promicromonosporaceae</taxon>
        <taxon>Promicromonospora</taxon>
    </lineage>
</organism>
<dbReference type="Proteomes" id="UP000627369">
    <property type="component" value="Unassembled WGS sequence"/>
</dbReference>
<reference evidence="5" key="1">
    <citation type="journal article" date="2014" name="Int. J. Syst. Evol. Microbiol.">
        <title>Complete genome sequence of Corynebacterium casei LMG S-19264T (=DSM 44701T), isolated from a smear-ripened cheese.</title>
        <authorList>
            <consortium name="US DOE Joint Genome Institute (JGI-PGF)"/>
            <person name="Walter F."/>
            <person name="Albersmeier A."/>
            <person name="Kalinowski J."/>
            <person name="Ruckert C."/>
        </authorList>
    </citation>
    <scope>NUCLEOTIDE SEQUENCE</scope>
    <source>
        <strain evidence="5">CGMCC 4.7398</strain>
    </source>
</reference>
<feature type="transmembrane region" description="Helical" evidence="2">
    <location>
        <begin position="93"/>
        <end position="113"/>
    </location>
</feature>
<protein>
    <submittedName>
        <fullName evidence="5">Acyltransferase</fullName>
    </submittedName>
</protein>
<keyword evidence="2" id="KW-1133">Transmembrane helix</keyword>
<feature type="transmembrane region" description="Helical" evidence="2">
    <location>
        <begin position="222"/>
        <end position="242"/>
    </location>
</feature>
<dbReference type="PANTHER" id="PTHR23028">
    <property type="entry name" value="ACETYLTRANSFERASE"/>
    <property type="match status" value="1"/>
</dbReference>
<comment type="caution">
    <text evidence="5">The sequence shown here is derived from an EMBL/GenBank/DDBJ whole genome shotgun (WGS) entry which is preliminary data.</text>
</comment>